<proteinExistence type="inferred from homology"/>
<dbReference type="InterPro" id="IPR028998">
    <property type="entry name" value="RimP_C"/>
</dbReference>
<evidence type="ECO:0000256" key="3">
    <source>
        <dbReference type="HAMAP-Rule" id="MF_01077"/>
    </source>
</evidence>
<dbReference type="Proteomes" id="UP000512167">
    <property type="component" value="Chromosome"/>
</dbReference>
<dbReference type="Gene3D" id="2.30.30.180">
    <property type="entry name" value="Ribosome maturation factor RimP, C-terminal domain"/>
    <property type="match status" value="1"/>
</dbReference>
<dbReference type="Pfam" id="PF17384">
    <property type="entry name" value="DUF150_C"/>
    <property type="match status" value="1"/>
</dbReference>
<dbReference type="Pfam" id="PF02576">
    <property type="entry name" value="RimP_N"/>
    <property type="match status" value="1"/>
</dbReference>
<comment type="similarity">
    <text evidence="3">Belongs to the RimP family.</text>
</comment>
<evidence type="ECO:0000259" key="4">
    <source>
        <dbReference type="Pfam" id="PF02576"/>
    </source>
</evidence>
<dbReference type="GO" id="GO:0006412">
    <property type="term" value="P:translation"/>
    <property type="evidence" value="ECO:0007669"/>
    <property type="project" value="TreeGrafter"/>
</dbReference>
<feature type="domain" description="Ribosome maturation factor RimP N-terminal" evidence="4">
    <location>
        <begin position="10"/>
        <end position="81"/>
    </location>
</feature>
<feature type="domain" description="Ribosome maturation factor RimP C-terminal" evidence="5">
    <location>
        <begin position="86"/>
        <end position="144"/>
    </location>
</feature>
<protein>
    <recommendedName>
        <fullName evidence="3">Ribosome maturation factor RimP</fullName>
    </recommendedName>
</protein>
<dbReference type="SUPFAM" id="SSF74942">
    <property type="entry name" value="YhbC-like, C-terminal domain"/>
    <property type="match status" value="1"/>
</dbReference>
<dbReference type="HAMAP" id="MF_01077">
    <property type="entry name" value="RimP"/>
    <property type="match status" value="1"/>
</dbReference>
<dbReference type="KEGG" id="tbk:HF295_03940"/>
<dbReference type="InterPro" id="IPR036847">
    <property type="entry name" value="RimP_C_sf"/>
</dbReference>
<dbReference type="RefSeq" id="WP_312032551.1">
    <property type="nucleotide sequence ID" value="NZ_CP051151.1"/>
</dbReference>
<dbReference type="GO" id="GO:0005829">
    <property type="term" value="C:cytosol"/>
    <property type="evidence" value="ECO:0007669"/>
    <property type="project" value="TreeGrafter"/>
</dbReference>
<keyword evidence="7" id="KW-1185">Reference proteome</keyword>
<dbReference type="InterPro" id="IPR003728">
    <property type="entry name" value="Ribosome_maturation_RimP"/>
</dbReference>
<evidence type="ECO:0000256" key="2">
    <source>
        <dbReference type="ARBA" id="ARBA00022517"/>
    </source>
</evidence>
<reference evidence="6 7" key="1">
    <citation type="submission" date="2020-04" db="EMBL/GenBank/DDBJ databases">
        <authorList>
            <person name="Zheng R.K."/>
            <person name="Sun C.M."/>
        </authorList>
    </citation>
    <scope>NUCLEOTIDE SEQUENCE [LARGE SCALE GENOMIC DNA]</scope>
    <source>
        <strain evidence="7">zrk29</strain>
    </source>
</reference>
<gene>
    <name evidence="3" type="primary">rimP</name>
    <name evidence="6" type="ORF">HF295_03940</name>
</gene>
<name>A0A7L6N4Y0_9MOLU</name>
<dbReference type="InterPro" id="IPR028989">
    <property type="entry name" value="RimP_N"/>
</dbReference>
<comment type="function">
    <text evidence="3">Required for maturation of 30S ribosomal subunits.</text>
</comment>
<evidence type="ECO:0000313" key="7">
    <source>
        <dbReference type="Proteomes" id="UP000512167"/>
    </source>
</evidence>
<dbReference type="PANTHER" id="PTHR33867">
    <property type="entry name" value="RIBOSOME MATURATION FACTOR RIMP"/>
    <property type="match status" value="1"/>
</dbReference>
<dbReference type="PANTHER" id="PTHR33867:SF1">
    <property type="entry name" value="RIBOSOME MATURATION FACTOR RIMP"/>
    <property type="match status" value="1"/>
</dbReference>
<dbReference type="SUPFAM" id="SSF75420">
    <property type="entry name" value="YhbC-like, N-terminal domain"/>
    <property type="match status" value="1"/>
</dbReference>
<dbReference type="EMBL" id="CP051151">
    <property type="protein sequence ID" value="QLY40055.1"/>
    <property type="molecule type" value="Genomic_DNA"/>
</dbReference>
<dbReference type="CDD" id="cd01734">
    <property type="entry name" value="YlxS_C"/>
    <property type="match status" value="1"/>
</dbReference>
<keyword evidence="1 3" id="KW-0963">Cytoplasm</keyword>
<dbReference type="InterPro" id="IPR035956">
    <property type="entry name" value="RimP_N_sf"/>
</dbReference>
<dbReference type="AlphaFoldDB" id="A0A7L6N4Y0"/>
<dbReference type="GO" id="GO:0000028">
    <property type="term" value="P:ribosomal small subunit assembly"/>
    <property type="evidence" value="ECO:0007669"/>
    <property type="project" value="TreeGrafter"/>
</dbReference>
<evidence type="ECO:0000259" key="5">
    <source>
        <dbReference type="Pfam" id="PF17384"/>
    </source>
</evidence>
<dbReference type="Gene3D" id="3.30.300.70">
    <property type="entry name" value="RimP-like superfamily, N-terminal"/>
    <property type="match status" value="1"/>
</dbReference>
<evidence type="ECO:0000256" key="1">
    <source>
        <dbReference type="ARBA" id="ARBA00022490"/>
    </source>
</evidence>
<evidence type="ECO:0000313" key="6">
    <source>
        <dbReference type="EMBL" id="QLY40055.1"/>
    </source>
</evidence>
<sequence length="148" mass="17197">MQVQEIKEKVKSFLENIGFDLYDLEIVKERKETILRIYIDITEGVNMDDVVLATQELNPFIDELDPIEGEYMMEVSSPGAERELRTAEAIKHAINHLVYVETFTQNFEGDLIAFDGDTLTLSIKNKKVKVNYIDVNLIRLAIDFRRRK</sequence>
<comment type="subcellular location">
    <subcellularLocation>
        <location evidence="3">Cytoplasm</location>
    </subcellularLocation>
</comment>
<accession>A0A7L6N4Y0</accession>
<keyword evidence="2 3" id="KW-0690">Ribosome biogenesis</keyword>
<organism evidence="6 7">
    <name type="scientific">Hujiaoplasma nucleasis</name>
    <dbReference type="NCBI Taxonomy" id="2725268"/>
    <lineage>
        <taxon>Bacteria</taxon>
        <taxon>Bacillati</taxon>
        <taxon>Mycoplasmatota</taxon>
        <taxon>Mollicutes</taxon>
        <taxon>Candidatus Izemoplasmatales</taxon>
        <taxon>Hujiaoplasmataceae</taxon>
        <taxon>Hujiaoplasma</taxon>
    </lineage>
</organism>